<keyword evidence="4" id="KW-1185">Reference proteome</keyword>
<evidence type="ECO:0000313" key="4">
    <source>
        <dbReference type="Proteomes" id="UP000253319"/>
    </source>
</evidence>
<feature type="chain" id="PRO_5016866570" description="Gliding motility-associated protein GldM second immunoglobulin-like domain-containing protein" evidence="1">
    <location>
        <begin position="16"/>
        <end position="211"/>
    </location>
</feature>
<evidence type="ECO:0000256" key="1">
    <source>
        <dbReference type="SAM" id="SignalP"/>
    </source>
</evidence>
<reference evidence="3 4" key="1">
    <citation type="submission" date="2018-06" db="EMBL/GenBank/DDBJ databases">
        <title>Flavobacterium tibetense sp. nov., isolated from a wetland YonghuCo on Tibetan Plateau.</title>
        <authorList>
            <person name="Xing P."/>
            <person name="Phurbu D."/>
            <person name="Lu H."/>
        </authorList>
    </citation>
    <scope>NUCLEOTIDE SEQUENCE [LARGE SCALE GENOMIC DNA]</scope>
    <source>
        <strain evidence="3 4">YH5</strain>
    </source>
</reference>
<evidence type="ECO:0000313" key="3">
    <source>
        <dbReference type="EMBL" id="RBA29673.1"/>
    </source>
</evidence>
<protein>
    <recommendedName>
        <fullName evidence="2">Gliding motility-associated protein GldM second immunoglobulin-like domain-containing protein</fullName>
    </recommendedName>
</protein>
<proteinExistence type="predicted"/>
<feature type="domain" description="Gliding motility-associated protein GldM second immunoglobulin-like" evidence="2">
    <location>
        <begin position="26"/>
        <end position="99"/>
    </location>
</feature>
<dbReference type="RefSeq" id="WP_113987556.1">
    <property type="nucleotide sequence ID" value="NZ_QLST01000001.1"/>
</dbReference>
<name>A0A365P529_9FLAO</name>
<dbReference type="EMBL" id="QLST01000001">
    <property type="protein sequence ID" value="RBA29673.1"/>
    <property type="molecule type" value="Genomic_DNA"/>
</dbReference>
<feature type="signal peptide" evidence="1">
    <location>
        <begin position="1"/>
        <end position="15"/>
    </location>
</feature>
<sequence length="211" mass="23793">MKHILFLLFSLSIFAQDTIPASKSVIALDKMNVVYRGITNPISIAVNDAKSYKIYGNGVNKNQDGKYTLAPGIGLIAKVFVEITNFDDSIIIEEHEFKIENLHAPFVKIEDRSCINCILKISKNDLSNATITAHIPNLKFEIKFPRVISFDIEFSNKKTITVNGNIFPKEILNKLKNNSKVKIFNIKLENDSVIRSIKVNGIELLILDDKK</sequence>
<dbReference type="AlphaFoldDB" id="A0A365P529"/>
<dbReference type="OrthoDB" id="1343429at2"/>
<evidence type="ECO:0000259" key="2">
    <source>
        <dbReference type="Pfam" id="PF21602"/>
    </source>
</evidence>
<organism evidence="3 4">
    <name type="scientific">Flavobacterium tibetense</name>
    <dbReference type="NCBI Taxonomy" id="2233533"/>
    <lineage>
        <taxon>Bacteria</taxon>
        <taxon>Pseudomonadati</taxon>
        <taxon>Bacteroidota</taxon>
        <taxon>Flavobacteriia</taxon>
        <taxon>Flavobacteriales</taxon>
        <taxon>Flavobacteriaceae</taxon>
        <taxon>Flavobacterium</taxon>
    </lineage>
</organism>
<gene>
    <name evidence="3" type="ORF">DPN68_00135</name>
</gene>
<comment type="caution">
    <text evidence="3">The sequence shown here is derived from an EMBL/GenBank/DDBJ whole genome shotgun (WGS) entry which is preliminary data.</text>
</comment>
<dbReference type="InterPro" id="IPR048406">
    <property type="entry name" value="GldM_Ig-like-2"/>
</dbReference>
<keyword evidence="1" id="KW-0732">Signal</keyword>
<dbReference type="Pfam" id="PF21602">
    <property type="entry name" value="GldM_3rd"/>
    <property type="match status" value="1"/>
</dbReference>
<accession>A0A365P529</accession>
<dbReference type="Proteomes" id="UP000253319">
    <property type="component" value="Unassembled WGS sequence"/>
</dbReference>